<dbReference type="SUPFAM" id="SSF49313">
    <property type="entry name" value="Cadherin-like"/>
    <property type="match status" value="1"/>
</dbReference>
<dbReference type="InterPro" id="IPR000209">
    <property type="entry name" value="Peptidase_S8/S53_dom"/>
</dbReference>
<dbReference type="InterPro" id="IPR036852">
    <property type="entry name" value="Peptidase_S8/S53_dom_sf"/>
</dbReference>
<name>A0ABR6W0Q8_9BACT</name>
<dbReference type="Gene3D" id="3.40.50.200">
    <property type="entry name" value="Peptidase S8/S53 domain"/>
    <property type="match status" value="1"/>
</dbReference>
<keyword evidence="7" id="KW-1185">Reference proteome</keyword>
<comment type="caution">
    <text evidence="6">The sequence shown here is derived from an EMBL/GenBank/DDBJ whole genome shotgun (WGS) entry which is preliminary data.</text>
</comment>
<reference evidence="6 7" key="1">
    <citation type="submission" date="2019-06" db="EMBL/GenBank/DDBJ databases">
        <title>Spirosoma utsteinense sp. nov. isolated from Antarctic ice-free soils.</title>
        <authorList>
            <person name="Tahon G."/>
        </authorList>
    </citation>
    <scope>NUCLEOTIDE SEQUENCE [LARGE SCALE GENOMIC DNA]</scope>
    <source>
        <strain evidence="6 7">LMG 31447</strain>
    </source>
</reference>
<evidence type="ECO:0000256" key="1">
    <source>
        <dbReference type="ARBA" id="ARBA00022670"/>
    </source>
</evidence>
<evidence type="ECO:0000313" key="6">
    <source>
        <dbReference type="EMBL" id="MBC3789671.1"/>
    </source>
</evidence>
<dbReference type="InterPro" id="IPR006644">
    <property type="entry name" value="Cadg"/>
</dbReference>
<dbReference type="Pfam" id="PF05345">
    <property type="entry name" value="He_PIG"/>
    <property type="match status" value="1"/>
</dbReference>
<keyword evidence="4" id="KW-0732">Signal</keyword>
<dbReference type="SMART" id="SM00736">
    <property type="entry name" value="CADG"/>
    <property type="match status" value="1"/>
</dbReference>
<dbReference type="InterPro" id="IPR013783">
    <property type="entry name" value="Ig-like_fold"/>
</dbReference>
<keyword evidence="3" id="KW-0720">Serine protease</keyword>
<dbReference type="Pfam" id="PF00082">
    <property type="entry name" value="Peptidase_S8"/>
    <property type="match status" value="1"/>
</dbReference>
<sequence length="1049" mass="111230">MRKQLRKWSAFALIAPFLLCQPRIGNAQNPIKEAARAAKVSPDLLAVQTNNGAPTPLPVRGLQVQNLAILTGNTVAIEAVSIEENSQALLESLRRLGLLNGVSVKRMVSGYLPIDKIDELKEVPGLKFARPAYQPQHNAGSVTSQGDKAMRADVARQTYGVTGVGSKIGIISDSYDKLGGAAAGVRSGDLPSGVEVLLDYLQPDASDEGRAMAELVHDVAPGAAIAFHTAQGGQAVFAKAIRDLAAAGCNIIVDDIIYFAEPFFQDGIVAQAADEVVTMHNATFFSAAGNQARSSYQAGFKDSGINIPNYGQAHDFGGGDIRQRITLPAGGTIRLAFQWDDSFFSASGVGARSDLDVLVYSTEGALINGSFGDNMLGDPFEIISLSNSSNGPISVDIVIVKFAGPDPGLVKWINFGSQNIAIEYDTKSSTSYGHANASRAISVAAAPYFYTKAFNGNLETAIVEDFSSAGGTPTLFTTTGERINGAVGITRQKPDITSVDGGNTTFFYPGQDAESDGFPNFFGTSAAAPHAAAVAALMQQKATNGLAPSSIATALKTTAMDMDDPLTPDFDSGFDYRTGYGFIQADRAIQATIQPLALVQPMYTCATGQLTFQTTGGDGSPVEYRSVGITDWTLQPVQFIDAPVRADKNSTTVYLQARQHGFEATTYAFNFRAYCEGSNGNQPPILDNPIGTQLAQRDTYFAFQLPGNTFSDPDNDPLTYSATGLPTGLTFDAVNRRIEGIPTQAGTFPITITAVDAGGLSAQVMFTLLVSPTGSTQPLALIAPLYDCSTGAITFRTVEGDGTPITYTAIGVQRNAPTEASGMVEAELRGDPKPIVISATQSGVTVSYTFDFAAFCRGEGAPTPPVTGTLALLAPTYDCASGQFSFQVTGVKAGKTVEYYSVPGITDWSVNPTHQFNNDLRTAGDVKPFTLRARYTGEPGSEVTLEWIRPLPCLPNARLATEEIHRGLQVMVLGNPARDEQVEINVLGATGKSLQVRVSNSRGEPISEQTVETTGTALRRYISLGRSPGIYLLQVNDGAAHRTVKIVRQ</sequence>
<protein>
    <recommendedName>
        <fullName evidence="5">Dystroglycan-type cadherin-like domain-containing protein</fullName>
    </recommendedName>
</protein>
<feature type="chain" id="PRO_5046814372" description="Dystroglycan-type cadherin-like domain-containing protein" evidence="4">
    <location>
        <begin position="28"/>
        <end position="1049"/>
    </location>
</feature>
<dbReference type="PROSITE" id="PS00138">
    <property type="entry name" value="SUBTILASE_SER"/>
    <property type="match status" value="1"/>
</dbReference>
<dbReference type="InterPro" id="IPR034075">
    <property type="entry name" value="Glr3161-like_dom"/>
</dbReference>
<evidence type="ECO:0000256" key="3">
    <source>
        <dbReference type="ARBA" id="ARBA00022825"/>
    </source>
</evidence>
<evidence type="ECO:0000313" key="7">
    <source>
        <dbReference type="Proteomes" id="UP000700732"/>
    </source>
</evidence>
<gene>
    <name evidence="6" type="ORF">FH603_152</name>
</gene>
<keyword evidence="1" id="KW-0645">Protease</keyword>
<dbReference type="EMBL" id="VFIA01000001">
    <property type="protein sequence ID" value="MBC3789671.1"/>
    <property type="molecule type" value="Genomic_DNA"/>
</dbReference>
<proteinExistence type="predicted"/>
<dbReference type="Proteomes" id="UP000700732">
    <property type="component" value="Unassembled WGS sequence"/>
</dbReference>
<dbReference type="CDD" id="cd05562">
    <property type="entry name" value="Peptidases_S53_like"/>
    <property type="match status" value="1"/>
</dbReference>
<evidence type="ECO:0000256" key="2">
    <source>
        <dbReference type="ARBA" id="ARBA00022801"/>
    </source>
</evidence>
<evidence type="ECO:0000259" key="5">
    <source>
        <dbReference type="SMART" id="SM00736"/>
    </source>
</evidence>
<dbReference type="InterPro" id="IPR015919">
    <property type="entry name" value="Cadherin-like_sf"/>
</dbReference>
<organism evidence="6 7">
    <name type="scientific">Spirosoma utsteinense</name>
    <dbReference type="NCBI Taxonomy" id="2585773"/>
    <lineage>
        <taxon>Bacteria</taxon>
        <taxon>Pseudomonadati</taxon>
        <taxon>Bacteroidota</taxon>
        <taxon>Cytophagia</taxon>
        <taxon>Cytophagales</taxon>
        <taxon>Cytophagaceae</taxon>
        <taxon>Spirosoma</taxon>
    </lineage>
</organism>
<dbReference type="InterPro" id="IPR023828">
    <property type="entry name" value="Peptidase_S8_Ser-AS"/>
</dbReference>
<feature type="domain" description="Dystroglycan-type cadherin-like" evidence="5">
    <location>
        <begin position="685"/>
        <end position="777"/>
    </location>
</feature>
<evidence type="ECO:0000256" key="4">
    <source>
        <dbReference type="SAM" id="SignalP"/>
    </source>
</evidence>
<dbReference type="RefSeq" id="WP_186735037.1">
    <property type="nucleotide sequence ID" value="NZ_VFIA01000001.1"/>
</dbReference>
<keyword evidence="2" id="KW-0378">Hydrolase</keyword>
<feature type="signal peptide" evidence="4">
    <location>
        <begin position="1"/>
        <end position="27"/>
    </location>
</feature>
<dbReference type="Gene3D" id="2.60.40.10">
    <property type="entry name" value="Immunoglobulins"/>
    <property type="match status" value="1"/>
</dbReference>
<accession>A0ABR6W0Q8</accession>
<dbReference type="SUPFAM" id="SSF52743">
    <property type="entry name" value="Subtilisin-like"/>
    <property type="match status" value="1"/>
</dbReference>